<evidence type="ECO:0000313" key="2">
    <source>
        <dbReference type="Proteomes" id="UP000275024"/>
    </source>
</evidence>
<sequence>MTSDEQPTVSAAMDPLDDLVLAVRGDQSADASDYELPPAVTLDQASEILGLTPAAGRELVEAERYPVPVIAMGPQTHRVGTAHLIRHAGLSRVREVLRVQG</sequence>
<dbReference type="AlphaFoldDB" id="A0A3A9W8N6"/>
<dbReference type="RefSeq" id="WP_120745034.1">
    <property type="nucleotide sequence ID" value="NZ_RBDX01000007.1"/>
</dbReference>
<proteinExistence type="predicted"/>
<protein>
    <submittedName>
        <fullName evidence="1">Uncharacterized protein</fullName>
    </submittedName>
</protein>
<gene>
    <name evidence="1" type="ORF">D7319_11355</name>
</gene>
<comment type="caution">
    <text evidence="1">The sequence shown here is derived from an EMBL/GenBank/DDBJ whole genome shotgun (WGS) entry which is preliminary data.</text>
</comment>
<dbReference type="EMBL" id="RBDX01000007">
    <property type="protein sequence ID" value="RKN09651.1"/>
    <property type="molecule type" value="Genomic_DNA"/>
</dbReference>
<evidence type="ECO:0000313" key="1">
    <source>
        <dbReference type="EMBL" id="RKN09651.1"/>
    </source>
</evidence>
<dbReference type="Proteomes" id="UP000275024">
    <property type="component" value="Unassembled WGS sequence"/>
</dbReference>
<accession>A0A3A9W8N6</accession>
<organism evidence="1 2">
    <name type="scientific">Streptomyces radicis</name>
    <dbReference type="NCBI Taxonomy" id="1750517"/>
    <lineage>
        <taxon>Bacteria</taxon>
        <taxon>Bacillati</taxon>
        <taxon>Actinomycetota</taxon>
        <taxon>Actinomycetes</taxon>
        <taxon>Kitasatosporales</taxon>
        <taxon>Streptomycetaceae</taxon>
        <taxon>Streptomyces</taxon>
    </lineage>
</organism>
<name>A0A3A9W8N6_9ACTN</name>
<reference evidence="1 2" key="1">
    <citation type="submission" date="2018-09" db="EMBL/GenBank/DDBJ databases">
        <title>Streptomyces sp. nov. DS1-2, an endophytic actinomycete isolated from roots of Dendrobium scabrilingue.</title>
        <authorList>
            <person name="Kuncharoen N."/>
            <person name="Kudo T."/>
            <person name="Ohkuma M."/>
            <person name="Yuki M."/>
            <person name="Tanasupawat S."/>
        </authorList>
    </citation>
    <scope>NUCLEOTIDE SEQUENCE [LARGE SCALE GENOMIC DNA]</scope>
    <source>
        <strain evidence="1 2">AZ1-7</strain>
    </source>
</reference>